<dbReference type="Proteomes" id="UP001148786">
    <property type="component" value="Unassembled WGS sequence"/>
</dbReference>
<dbReference type="EMBL" id="JANKHO010001959">
    <property type="protein sequence ID" value="KAJ3496253.1"/>
    <property type="molecule type" value="Genomic_DNA"/>
</dbReference>
<name>A0A9W8MQ79_9AGAR</name>
<evidence type="ECO:0000313" key="1">
    <source>
        <dbReference type="EMBL" id="KAJ3496253.1"/>
    </source>
</evidence>
<dbReference type="AlphaFoldDB" id="A0A9W8MQ79"/>
<keyword evidence="2" id="KW-1185">Reference proteome</keyword>
<proteinExistence type="predicted"/>
<gene>
    <name evidence="1" type="ORF">NLJ89_g10512</name>
</gene>
<accession>A0A9W8MQ79</accession>
<sequence>MADDVFMSIMQMSAASLCDGSFNVAFEPQSHPPLATTFPQIAMSNVTKFRLILGRHLADPDLFRLLEFRAMKYLQIEKAGGFTGFNLETITPLIRPMSSSLEYFTLLDPDEGTNTIPCSHVYHPEIATMLRAVPGLMYLHLPRGIFLDGALLEDIASGCVLSRLEALDMAVSSLGDGYRIFEMVVARNDEGQRLALDSQASSSSQVLDVAVPRITPIVHLQLQVPLADKNGLEELLAEFVSSGHLADTVVRLVV</sequence>
<evidence type="ECO:0000313" key="2">
    <source>
        <dbReference type="Proteomes" id="UP001148786"/>
    </source>
</evidence>
<reference evidence="1" key="1">
    <citation type="submission" date="2022-07" db="EMBL/GenBank/DDBJ databases">
        <title>Genome Sequence of Agrocybe chaxingu.</title>
        <authorList>
            <person name="Buettner E."/>
        </authorList>
    </citation>
    <scope>NUCLEOTIDE SEQUENCE</scope>
    <source>
        <strain evidence="1">MP-N11</strain>
    </source>
</reference>
<comment type="caution">
    <text evidence="1">The sequence shown here is derived from an EMBL/GenBank/DDBJ whole genome shotgun (WGS) entry which is preliminary data.</text>
</comment>
<organism evidence="1 2">
    <name type="scientific">Agrocybe chaxingu</name>
    <dbReference type="NCBI Taxonomy" id="84603"/>
    <lineage>
        <taxon>Eukaryota</taxon>
        <taxon>Fungi</taxon>
        <taxon>Dikarya</taxon>
        <taxon>Basidiomycota</taxon>
        <taxon>Agaricomycotina</taxon>
        <taxon>Agaricomycetes</taxon>
        <taxon>Agaricomycetidae</taxon>
        <taxon>Agaricales</taxon>
        <taxon>Agaricineae</taxon>
        <taxon>Strophariaceae</taxon>
        <taxon>Agrocybe</taxon>
    </lineage>
</organism>
<protein>
    <submittedName>
        <fullName evidence="1">Uncharacterized protein</fullName>
    </submittedName>
</protein>